<protein>
    <submittedName>
        <fullName evidence="2">Unnamed protein product</fullName>
    </submittedName>
</protein>
<keyword evidence="3" id="KW-1185">Reference proteome</keyword>
<accession>A0A9W6Y363</accession>
<dbReference type="EMBL" id="BSXT01002927">
    <property type="protein sequence ID" value="GMF51638.1"/>
    <property type="molecule type" value="Genomic_DNA"/>
</dbReference>
<feature type="region of interest" description="Disordered" evidence="1">
    <location>
        <begin position="74"/>
        <end position="126"/>
    </location>
</feature>
<evidence type="ECO:0000313" key="2">
    <source>
        <dbReference type="EMBL" id="GMF51638.1"/>
    </source>
</evidence>
<evidence type="ECO:0000256" key="1">
    <source>
        <dbReference type="SAM" id="MobiDB-lite"/>
    </source>
</evidence>
<feature type="compositionally biased region" description="Low complexity" evidence="1">
    <location>
        <begin position="74"/>
        <end position="88"/>
    </location>
</feature>
<organism evidence="2 3">
    <name type="scientific">Phytophthora fragariaefolia</name>
    <dbReference type="NCBI Taxonomy" id="1490495"/>
    <lineage>
        <taxon>Eukaryota</taxon>
        <taxon>Sar</taxon>
        <taxon>Stramenopiles</taxon>
        <taxon>Oomycota</taxon>
        <taxon>Peronosporomycetes</taxon>
        <taxon>Peronosporales</taxon>
        <taxon>Peronosporaceae</taxon>
        <taxon>Phytophthora</taxon>
    </lineage>
</organism>
<proteinExistence type="predicted"/>
<sequence length="186" mass="19207">MGCLFSANRAPSEALTVEFDPKRAGAEHGGGGARGRLQRVVPRHSVAAVLPAERADGDALLRAVAVLRPLVQQRAPQDAAPGPGPAQEPARRRVRAAAQRGQAAAAAALHHPQAAAQRPHAGGAAGHLLRAGRHRVPGAQHPCHAHLAPCTAAAGRKLELASSSLTRATVPCVLAFNTEKMQLQGQ</sequence>
<comment type="caution">
    <text evidence="2">The sequence shown here is derived from an EMBL/GenBank/DDBJ whole genome shotgun (WGS) entry which is preliminary data.</text>
</comment>
<name>A0A9W6Y363_9STRA</name>
<gene>
    <name evidence="2" type="ORF">Pfra01_002093300</name>
</gene>
<evidence type="ECO:0000313" key="3">
    <source>
        <dbReference type="Proteomes" id="UP001165121"/>
    </source>
</evidence>
<reference evidence="2" key="1">
    <citation type="submission" date="2023-04" db="EMBL/GenBank/DDBJ databases">
        <title>Phytophthora fragariaefolia NBRC 109709.</title>
        <authorList>
            <person name="Ichikawa N."/>
            <person name="Sato H."/>
            <person name="Tonouchi N."/>
        </authorList>
    </citation>
    <scope>NUCLEOTIDE SEQUENCE</scope>
    <source>
        <strain evidence="2">NBRC 109709</strain>
    </source>
</reference>
<dbReference type="AlphaFoldDB" id="A0A9W6Y363"/>
<dbReference type="Proteomes" id="UP001165121">
    <property type="component" value="Unassembled WGS sequence"/>
</dbReference>
<feature type="compositionally biased region" description="Low complexity" evidence="1">
    <location>
        <begin position="96"/>
        <end position="126"/>
    </location>
</feature>